<name>A0AAV7NEY6_PLEWA</name>
<proteinExistence type="predicted"/>
<feature type="region of interest" description="Disordered" evidence="1">
    <location>
        <begin position="180"/>
        <end position="199"/>
    </location>
</feature>
<reference evidence="2" key="1">
    <citation type="journal article" date="2022" name="bioRxiv">
        <title>Sequencing and chromosome-scale assembly of the giantPleurodeles waltlgenome.</title>
        <authorList>
            <person name="Brown T."/>
            <person name="Elewa A."/>
            <person name="Iarovenko S."/>
            <person name="Subramanian E."/>
            <person name="Araus A.J."/>
            <person name="Petzold A."/>
            <person name="Susuki M."/>
            <person name="Suzuki K.-i.T."/>
            <person name="Hayashi T."/>
            <person name="Toyoda A."/>
            <person name="Oliveira C."/>
            <person name="Osipova E."/>
            <person name="Leigh N.D."/>
            <person name="Simon A."/>
            <person name="Yun M.H."/>
        </authorList>
    </citation>
    <scope>NUCLEOTIDE SEQUENCE</scope>
    <source>
        <strain evidence="2">20211129_DDA</strain>
        <tissue evidence="2">Liver</tissue>
    </source>
</reference>
<protein>
    <submittedName>
        <fullName evidence="2">Uncharacterized protein</fullName>
    </submittedName>
</protein>
<dbReference type="Proteomes" id="UP001066276">
    <property type="component" value="Chromosome 8"/>
</dbReference>
<accession>A0AAV7NEY6</accession>
<evidence type="ECO:0000256" key="1">
    <source>
        <dbReference type="SAM" id="MobiDB-lite"/>
    </source>
</evidence>
<gene>
    <name evidence="2" type="ORF">NDU88_001671</name>
</gene>
<organism evidence="2 3">
    <name type="scientific">Pleurodeles waltl</name>
    <name type="common">Iberian ribbed newt</name>
    <dbReference type="NCBI Taxonomy" id="8319"/>
    <lineage>
        <taxon>Eukaryota</taxon>
        <taxon>Metazoa</taxon>
        <taxon>Chordata</taxon>
        <taxon>Craniata</taxon>
        <taxon>Vertebrata</taxon>
        <taxon>Euteleostomi</taxon>
        <taxon>Amphibia</taxon>
        <taxon>Batrachia</taxon>
        <taxon>Caudata</taxon>
        <taxon>Salamandroidea</taxon>
        <taxon>Salamandridae</taxon>
        <taxon>Pleurodelinae</taxon>
        <taxon>Pleurodeles</taxon>
    </lineage>
</organism>
<dbReference type="AlphaFoldDB" id="A0AAV7NEY6"/>
<feature type="compositionally biased region" description="Polar residues" evidence="1">
    <location>
        <begin position="186"/>
        <end position="199"/>
    </location>
</feature>
<evidence type="ECO:0000313" key="3">
    <source>
        <dbReference type="Proteomes" id="UP001066276"/>
    </source>
</evidence>
<dbReference type="EMBL" id="JANPWB010000012">
    <property type="protein sequence ID" value="KAJ1113425.1"/>
    <property type="molecule type" value="Genomic_DNA"/>
</dbReference>
<keyword evidence="3" id="KW-1185">Reference proteome</keyword>
<sequence length="244" mass="26928">MPAGKAAGKHTCQLLFSEAISFPRLMASPAALVVPSSTAPSAEARSDTAMERILQEITAVGCRLEAMDLKITDLSMASNSIRSGIASFKGKVTNLDHRLLDVEGQLAILLERDSELQFLCANLMDLKDRSQRDNVSFLGIPEHKESTDVRANLRELLPELTGLISSPILEFQRAHRISPPIKLTQEGPTPSSHASYATNKRTRLLLLPEHTVRTLVRGMKSMWPQTSHVNPIRNGKRFLPSDQN</sequence>
<comment type="caution">
    <text evidence="2">The sequence shown here is derived from an EMBL/GenBank/DDBJ whole genome shotgun (WGS) entry which is preliminary data.</text>
</comment>
<dbReference type="Gene3D" id="3.30.70.1820">
    <property type="entry name" value="L1 transposable element, RRM domain"/>
    <property type="match status" value="1"/>
</dbReference>
<evidence type="ECO:0000313" key="2">
    <source>
        <dbReference type="EMBL" id="KAJ1113425.1"/>
    </source>
</evidence>